<dbReference type="Proteomes" id="UP000245959">
    <property type="component" value="Unassembled WGS sequence"/>
</dbReference>
<evidence type="ECO:0000313" key="1">
    <source>
        <dbReference type="EMBL" id="PVY42009.1"/>
    </source>
</evidence>
<sequence length="1096" mass="119029">MKVKRNRKRRGRGRRWLWAALALACCLAVALAAWSAFRLPRNVAARRIGEIPGLSARIAEAGADRIEMTAVRYARAERELFTASKVELRFGGEKQARRLMEIRVGDALVRDFSGLWKLAASYKESVSAFTGTMSASGFWGTDRKSGIPFRLRWTPGGRRALEVVFSKPELTVTGEMLPGERELQLRFSGNLNRTLLKAAGVELPAELVLPAQFTVSGAVQVSPETFELTTPLTASGLFLSPAVIQGGFWQVNPGGHYSFRWEGPGRAWRVGFPEAELTMPFAAPLGELAVQGGEGPEWRFSVDSVPTVGEVAGRFRLEGRFDPAGGDWEFRQAASSDQAVKWQLSGAPGTVGCVWRAPKISGQGRGMRGEVTWLFDFDRLDLRVAGNRHDFSARPGRVTGNCRFDLTRPDAASFRLSGTLQANKLEWSDPASAWGATRAEVGFELSRRPGEQEWEYKLNPLAANVNVYGATLPKLKLENPSAEFQLRMLPGDERRYPEEIRGSMTVDRATLVESSFGTGEMERIRLSGSVFPDDRGRIGRHELFGSIERSSTRLEQLALEGASISFESRFNRALMDPGANCIVDFRGTGGVLGVEEIRFDGGRFEGRAAGEMRQDELLPPGWTVQWRFPAGTFAGNGFTGSTGLFSGRTELVSGGAQALNVELRDLKAASSVAVSNWSARIPVAKLDLVRSGAELGGLAVAGQVEFDAIGEGGRQYGFSGGELSLPLLFPDWEKARPGTIRAASIRVPGNFLSDAQGTLRLKPNGLSFEGQAGSRFFSGPVLRLNAMAGRLPNGEWSMDGNLELPVTQLAEPIHFGEFFPAASGVRLTGKVGGEGDFRFAGGSRRWNLTLRPSGAELAGPQFKLSGISGMIRVPGEGAGYRDSGGGLTFDGFSAAGITLGKGMVNWLSSRPGVLEVQDASGSLWGGRARLAAPLVWTASRPGPEFALQLNDINLETAARILNLPAGVIAGRGDGTVTFRGGAKPEPVALELISRSVRHLRFQPLEKYVDQRGGNTARRRMVLEALRDFNCRELRLRAVRSGDMTDLELAVAGRSERPLTLPDDKLNRLVDIDTDMELMLTYRIPVPEAGRSDGKKP</sequence>
<dbReference type="RefSeq" id="WP_116883852.1">
    <property type="nucleotide sequence ID" value="NZ_CABMMC010000082.1"/>
</dbReference>
<evidence type="ECO:0000313" key="2">
    <source>
        <dbReference type="Proteomes" id="UP000245959"/>
    </source>
</evidence>
<proteinExistence type="predicted"/>
<evidence type="ECO:0008006" key="3">
    <source>
        <dbReference type="Google" id="ProtNLM"/>
    </source>
</evidence>
<dbReference type="GeneID" id="78295159"/>
<keyword evidence="2" id="KW-1185">Reference proteome</keyword>
<comment type="caution">
    <text evidence="1">The sequence shown here is derived from an EMBL/GenBank/DDBJ whole genome shotgun (WGS) entry which is preliminary data.</text>
</comment>
<dbReference type="EMBL" id="QEKH01000012">
    <property type="protein sequence ID" value="PVY42009.1"/>
    <property type="molecule type" value="Genomic_DNA"/>
</dbReference>
<dbReference type="AlphaFoldDB" id="A0A2U1AZZ4"/>
<name>A0A2U1AZZ4_9BACT</name>
<protein>
    <recommendedName>
        <fullName evidence="3">Dicarboxylate transport</fullName>
    </recommendedName>
</protein>
<accession>A0A2U1AZZ4</accession>
<reference evidence="1 2" key="1">
    <citation type="submission" date="2018-04" db="EMBL/GenBank/DDBJ databases">
        <title>Genomic Encyclopedia of Type Strains, Phase IV (KMG-IV): sequencing the most valuable type-strain genomes for metagenomic binning, comparative biology and taxonomic classification.</title>
        <authorList>
            <person name="Goeker M."/>
        </authorList>
    </citation>
    <scope>NUCLEOTIDE SEQUENCE [LARGE SCALE GENOMIC DNA]</scope>
    <source>
        <strain evidence="1 2">DSM 14823</strain>
    </source>
</reference>
<organism evidence="1 2">
    <name type="scientific">Victivallis vadensis</name>
    <dbReference type="NCBI Taxonomy" id="172901"/>
    <lineage>
        <taxon>Bacteria</taxon>
        <taxon>Pseudomonadati</taxon>
        <taxon>Lentisphaerota</taxon>
        <taxon>Lentisphaeria</taxon>
        <taxon>Victivallales</taxon>
        <taxon>Victivallaceae</taxon>
        <taxon>Victivallis</taxon>
    </lineage>
</organism>
<dbReference type="OrthoDB" id="10015055at2"/>
<gene>
    <name evidence="1" type="ORF">C8D82_1126</name>
</gene>